<feature type="repeat" description="TPR" evidence="3">
    <location>
        <begin position="257"/>
        <end position="290"/>
    </location>
</feature>
<dbReference type="InterPro" id="IPR011990">
    <property type="entry name" value="TPR-like_helical_dom_sf"/>
</dbReference>
<dbReference type="Proteomes" id="UP000547674">
    <property type="component" value="Unassembled WGS sequence"/>
</dbReference>
<dbReference type="InterPro" id="IPR019734">
    <property type="entry name" value="TPR_rpt"/>
</dbReference>
<dbReference type="PROSITE" id="PS50005">
    <property type="entry name" value="TPR"/>
    <property type="match status" value="1"/>
</dbReference>
<dbReference type="SMART" id="SM00028">
    <property type="entry name" value="TPR"/>
    <property type="match status" value="3"/>
</dbReference>
<comment type="caution">
    <text evidence="4">The sequence shown here is derived from an EMBL/GenBank/DDBJ whole genome shotgun (WGS) entry which is preliminary data.</text>
</comment>
<name>A0A7Y2E5K0_UNCEI</name>
<accession>A0A7Y2E5K0</accession>
<dbReference type="SUPFAM" id="SSF48452">
    <property type="entry name" value="TPR-like"/>
    <property type="match status" value="1"/>
</dbReference>
<dbReference type="PANTHER" id="PTHR44858:SF1">
    <property type="entry name" value="UDP-N-ACETYLGLUCOSAMINE--PEPTIDE N-ACETYLGLUCOSAMINYLTRANSFERASE SPINDLY-RELATED"/>
    <property type="match status" value="1"/>
</dbReference>
<keyword evidence="2 3" id="KW-0802">TPR repeat</keyword>
<protein>
    <submittedName>
        <fullName evidence="4">Tetratricopeptide repeat protein</fullName>
    </submittedName>
</protein>
<proteinExistence type="predicted"/>
<organism evidence="4 5">
    <name type="scientific">Eiseniibacteriota bacterium</name>
    <dbReference type="NCBI Taxonomy" id="2212470"/>
    <lineage>
        <taxon>Bacteria</taxon>
        <taxon>Candidatus Eiseniibacteriota</taxon>
    </lineage>
</organism>
<dbReference type="InterPro" id="IPR050498">
    <property type="entry name" value="Ycf3"/>
</dbReference>
<dbReference type="AlphaFoldDB" id="A0A7Y2E5K0"/>
<gene>
    <name evidence="4" type="ORF">HKN21_02575</name>
</gene>
<keyword evidence="1" id="KW-0677">Repeat</keyword>
<dbReference type="Pfam" id="PF14559">
    <property type="entry name" value="TPR_19"/>
    <property type="match status" value="1"/>
</dbReference>
<feature type="non-terminal residue" evidence="4">
    <location>
        <position position="1"/>
    </location>
</feature>
<evidence type="ECO:0000256" key="1">
    <source>
        <dbReference type="ARBA" id="ARBA00022737"/>
    </source>
</evidence>
<dbReference type="PANTHER" id="PTHR44858">
    <property type="entry name" value="TETRATRICOPEPTIDE REPEAT PROTEIN 6"/>
    <property type="match status" value="1"/>
</dbReference>
<dbReference type="EMBL" id="JABDJR010000092">
    <property type="protein sequence ID" value="NNF05624.1"/>
    <property type="molecule type" value="Genomic_DNA"/>
</dbReference>
<evidence type="ECO:0000313" key="5">
    <source>
        <dbReference type="Proteomes" id="UP000547674"/>
    </source>
</evidence>
<dbReference type="Gene3D" id="1.25.40.10">
    <property type="entry name" value="Tetratricopeptide repeat domain"/>
    <property type="match status" value="1"/>
</dbReference>
<sequence length="357" mass="40190">VNLSLLNTPWYIKQLRDLDPQLPIVWTDGQIESIYIALEYVIASATAQGRQVRIPTEVSQHWDNESLQYILESLRAIGADPGRDVSVREVAVDQIIRENEWKKPIYIATSVPDVMGLGSQLKFEGLVQRAYPQPVKETTDIPRLRKNLYEVFKYEGFVKPGNASPIGDHEDRVYKESGPSRMSMNNHAAGFSRLGVEIIRTGGDPDDALKEMNAAEQIAPGFIGVAIAKGYVLENAERWEEAEAHYRNTADLLPTNWQMRSRRGACLVQLGRFEEAVVDFEHAITLNPDQYEPYNGVLTAYYNLNQPEEGVKAIERWLRRHPEDQRVQGLYQQLLQAIRSGNASPPARDTTGSGGSN</sequence>
<evidence type="ECO:0000313" key="4">
    <source>
        <dbReference type="EMBL" id="NNF05624.1"/>
    </source>
</evidence>
<reference evidence="4 5" key="1">
    <citation type="submission" date="2020-03" db="EMBL/GenBank/DDBJ databases">
        <title>Metabolic flexibility allows generalist bacteria to become dominant in a frequently disturbed ecosystem.</title>
        <authorList>
            <person name="Chen Y.-J."/>
            <person name="Leung P.M."/>
            <person name="Bay S.K."/>
            <person name="Hugenholtz P."/>
            <person name="Kessler A.J."/>
            <person name="Shelley G."/>
            <person name="Waite D.W."/>
            <person name="Cook P.L."/>
            <person name="Greening C."/>
        </authorList>
    </citation>
    <scope>NUCLEOTIDE SEQUENCE [LARGE SCALE GENOMIC DNA]</scope>
    <source>
        <strain evidence="4">SS_bin_28</strain>
    </source>
</reference>
<evidence type="ECO:0000256" key="3">
    <source>
        <dbReference type="PROSITE-ProRule" id="PRU00339"/>
    </source>
</evidence>
<evidence type="ECO:0000256" key="2">
    <source>
        <dbReference type="ARBA" id="ARBA00022803"/>
    </source>
</evidence>